<dbReference type="AlphaFoldDB" id="A0A8J3KJT1"/>
<reference evidence="1 2" key="1">
    <citation type="submission" date="2021-01" db="EMBL/GenBank/DDBJ databases">
        <title>Whole genome shotgun sequence of Catellatospora citrea NBRC 14495.</title>
        <authorList>
            <person name="Komaki H."/>
            <person name="Tamura T."/>
        </authorList>
    </citation>
    <scope>NUCLEOTIDE SEQUENCE [LARGE SCALE GENOMIC DNA]</scope>
    <source>
        <strain evidence="1 2">NBRC 14495</strain>
    </source>
</reference>
<name>A0A8J3KJT1_9ACTN</name>
<protein>
    <submittedName>
        <fullName evidence="1">Uncharacterized protein</fullName>
    </submittedName>
</protein>
<evidence type="ECO:0000313" key="2">
    <source>
        <dbReference type="Proteomes" id="UP000659904"/>
    </source>
</evidence>
<sequence length="119" mass="12974">MAESSGYPQIVLNPDADLQRLTWENHVVLAAVQASLGNIGPDVRGIAVEAGKDRVTFHVALTQRSAKGDEDIEDMLSEFEAVTGGYVRGTFALDTLVTVGDTGPEWSGYRWRRIFLAHA</sequence>
<dbReference type="Pfam" id="PF26541">
    <property type="entry name" value="MafI2"/>
    <property type="match status" value="1"/>
</dbReference>
<gene>
    <name evidence="1" type="ORF">Cci01nite_62250</name>
</gene>
<accession>A0A8J3KJT1</accession>
<keyword evidence="2" id="KW-1185">Reference proteome</keyword>
<proteinExistence type="predicted"/>
<dbReference type="Proteomes" id="UP000659904">
    <property type="component" value="Unassembled WGS sequence"/>
</dbReference>
<dbReference type="InterPro" id="IPR058702">
    <property type="entry name" value="MafI2-like"/>
</dbReference>
<comment type="caution">
    <text evidence="1">The sequence shown here is derived from an EMBL/GenBank/DDBJ whole genome shotgun (WGS) entry which is preliminary data.</text>
</comment>
<dbReference type="EMBL" id="BONH01000035">
    <property type="protein sequence ID" value="GIG01132.1"/>
    <property type="molecule type" value="Genomic_DNA"/>
</dbReference>
<evidence type="ECO:0000313" key="1">
    <source>
        <dbReference type="EMBL" id="GIG01132.1"/>
    </source>
</evidence>
<dbReference type="RefSeq" id="WP_147432980.1">
    <property type="nucleotide sequence ID" value="NZ_BONH01000035.1"/>
</dbReference>
<organism evidence="1 2">
    <name type="scientific">Catellatospora citrea</name>
    <dbReference type="NCBI Taxonomy" id="53366"/>
    <lineage>
        <taxon>Bacteria</taxon>
        <taxon>Bacillati</taxon>
        <taxon>Actinomycetota</taxon>
        <taxon>Actinomycetes</taxon>
        <taxon>Micromonosporales</taxon>
        <taxon>Micromonosporaceae</taxon>
        <taxon>Catellatospora</taxon>
    </lineage>
</organism>